<organism evidence="3 4">
    <name type="scientific">Leptospira licerasiae str. MMD4847</name>
    <dbReference type="NCBI Taxonomy" id="1049971"/>
    <lineage>
        <taxon>Bacteria</taxon>
        <taxon>Pseudomonadati</taxon>
        <taxon>Spirochaetota</taxon>
        <taxon>Spirochaetia</taxon>
        <taxon>Leptospirales</taxon>
        <taxon>Leptospiraceae</taxon>
        <taxon>Leptospira</taxon>
    </lineage>
</organism>
<dbReference type="Proteomes" id="UP000018720">
    <property type="component" value="Unassembled WGS sequence"/>
</dbReference>
<dbReference type="RefSeq" id="WP_008592794.1">
    <property type="nucleotide sequence ID" value="NZ_AHOM02000008.1"/>
</dbReference>
<protein>
    <submittedName>
        <fullName evidence="3">N-acetyltransferase YvbK</fullName>
        <ecNumber evidence="3">2.3.1.-</ecNumber>
    </submittedName>
</protein>
<feature type="domain" description="N-acetyltransferase" evidence="2">
    <location>
        <begin position="3"/>
        <end position="154"/>
    </location>
</feature>
<dbReference type="Pfam" id="PF00583">
    <property type="entry name" value="Acetyltransf_1"/>
    <property type="match status" value="1"/>
</dbReference>
<evidence type="ECO:0000313" key="3">
    <source>
        <dbReference type="EMBL" id="EJZ42060.1"/>
    </source>
</evidence>
<name>A0ABN0H8Z3_9LEPT</name>
<dbReference type="PANTHER" id="PTHR13947">
    <property type="entry name" value="GNAT FAMILY N-ACETYLTRANSFERASE"/>
    <property type="match status" value="1"/>
</dbReference>
<keyword evidence="4" id="KW-1185">Reference proteome</keyword>
<dbReference type="PROSITE" id="PS51186">
    <property type="entry name" value="GNAT"/>
    <property type="match status" value="1"/>
</dbReference>
<dbReference type="Gene3D" id="3.40.630.30">
    <property type="match status" value="1"/>
</dbReference>
<dbReference type="PANTHER" id="PTHR13947:SF37">
    <property type="entry name" value="LD18367P"/>
    <property type="match status" value="1"/>
</dbReference>
<dbReference type="InterPro" id="IPR000182">
    <property type="entry name" value="GNAT_dom"/>
</dbReference>
<evidence type="ECO:0000256" key="1">
    <source>
        <dbReference type="ARBA" id="ARBA00022679"/>
    </source>
</evidence>
<accession>A0ABN0H8Z3</accession>
<dbReference type="GO" id="GO:0016746">
    <property type="term" value="F:acyltransferase activity"/>
    <property type="evidence" value="ECO:0007669"/>
    <property type="project" value="UniProtKB-KW"/>
</dbReference>
<gene>
    <name evidence="3" type="primary">yvbK</name>
    <name evidence="3" type="ORF">LEP1GSC178_0208</name>
</gene>
<reference evidence="3 4" key="1">
    <citation type="submission" date="2012-08" db="EMBL/GenBank/DDBJ databases">
        <authorList>
            <person name="Harkins D.M."/>
            <person name="Durkin A.S."/>
            <person name="Selengut J.D."/>
            <person name="Sanka R."/>
            <person name="DePew J."/>
            <person name="Purushe J."/>
            <person name="Matthias M.A."/>
            <person name="Vinetz J.M."/>
            <person name="Sutton G.G."/>
            <person name="Nelson W.C."/>
            <person name="Fouts D.E."/>
        </authorList>
    </citation>
    <scope>NUCLEOTIDE SEQUENCE [LARGE SCALE GENOMIC DNA]</scope>
    <source>
        <strain evidence="3 4">MMD4847</strain>
    </source>
</reference>
<comment type="caution">
    <text evidence="3">The sequence shown here is derived from an EMBL/GenBank/DDBJ whole genome shotgun (WGS) entry which is preliminary data.</text>
</comment>
<dbReference type="InterPro" id="IPR050769">
    <property type="entry name" value="NAT_camello-type"/>
</dbReference>
<dbReference type="CDD" id="cd04301">
    <property type="entry name" value="NAT_SF"/>
    <property type="match status" value="1"/>
</dbReference>
<keyword evidence="3" id="KW-0012">Acyltransferase</keyword>
<keyword evidence="1 3" id="KW-0808">Transferase</keyword>
<evidence type="ECO:0000313" key="4">
    <source>
        <dbReference type="Proteomes" id="UP000018720"/>
    </source>
</evidence>
<dbReference type="EC" id="2.3.1.-" evidence="3"/>
<dbReference type="InterPro" id="IPR016181">
    <property type="entry name" value="Acyl_CoA_acyltransferase"/>
</dbReference>
<sequence length="154" mass="17430">MNFKIRKLSPNETPPMHLLLLADPDEKVILSYLDRSSVYLMESEEGEWIGVYLLLPTRPHTIEIVNIAISEKYQGRGFGKKMLAHATETAQSEGFHTLEIGTGNSSLAQLGLYQKCGFSISGIDFGFFLRNYSEPIWENGIQCKDMVRLSKHFS</sequence>
<evidence type="ECO:0000259" key="2">
    <source>
        <dbReference type="PROSITE" id="PS51186"/>
    </source>
</evidence>
<proteinExistence type="predicted"/>
<dbReference type="EMBL" id="AHOM02000008">
    <property type="protein sequence ID" value="EJZ42060.1"/>
    <property type="molecule type" value="Genomic_DNA"/>
</dbReference>
<dbReference type="SUPFAM" id="SSF55729">
    <property type="entry name" value="Acyl-CoA N-acyltransferases (Nat)"/>
    <property type="match status" value="1"/>
</dbReference>